<evidence type="ECO:0000256" key="1">
    <source>
        <dbReference type="SAM" id="Phobius"/>
    </source>
</evidence>
<reference evidence="3" key="1">
    <citation type="submission" date="2017-01" db="EMBL/GenBank/DDBJ databases">
        <authorList>
            <person name="Wolfgang W.J."/>
            <person name="Cole J."/>
            <person name="Wroblewski D."/>
            <person name="Mcginnis J."/>
            <person name="Musser K.A."/>
        </authorList>
    </citation>
    <scope>NUCLEOTIDE SEQUENCE [LARGE SCALE GENOMIC DNA]</scope>
    <source>
        <strain evidence="3">DSM 19151</strain>
    </source>
</reference>
<keyword evidence="1" id="KW-0812">Transmembrane</keyword>
<feature type="transmembrane region" description="Helical" evidence="1">
    <location>
        <begin position="6"/>
        <end position="23"/>
    </location>
</feature>
<keyword evidence="1" id="KW-1133">Transmembrane helix</keyword>
<protein>
    <submittedName>
        <fullName evidence="2">Uncharacterized protein</fullName>
    </submittedName>
</protein>
<comment type="caution">
    <text evidence="2">The sequence shown here is derived from an EMBL/GenBank/DDBJ whole genome shotgun (WGS) entry which is preliminary data.</text>
</comment>
<evidence type="ECO:0000313" key="2">
    <source>
        <dbReference type="EMBL" id="OSI18455.1"/>
    </source>
</evidence>
<gene>
    <name evidence="2" type="ORF">BWD09_01360</name>
</gene>
<dbReference type="EMBL" id="MTBO01000002">
    <property type="protein sequence ID" value="OSI18455.1"/>
    <property type="molecule type" value="Genomic_DNA"/>
</dbReference>
<feature type="transmembrane region" description="Helical" evidence="1">
    <location>
        <begin position="44"/>
        <end position="65"/>
    </location>
</feature>
<dbReference type="AlphaFoldDB" id="A0A1X3DFA5"/>
<dbReference type="Proteomes" id="UP000193118">
    <property type="component" value="Unassembled WGS sequence"/>
</dbReference>
<accession>A0A1X3DFA5</accession>
<feature type="transmembrane region" description="Helical" evidence="1">
    <location>
        <begin position="71"/>
        <end position="101"/>
    </location>
</feature>
<organism evidence="2 3">
    <name type="scientific">Neisseria dentiae</name>
    <dbReference type="NCBI Taxonomy" id="194197"/>
    <lineage>
        <taxon>Bacteria</taxon>
        <taxon>Pseudomonadati</taxon>
        <taxon>Pseudomonadota</taxon>
        <taxon>Betaproteobacteria</taxon>
        <taxon>Neisseriales</taxon>
        <taxon>Neisseriaceae</taxon>
        <taxon>Neisseria</taxon>
    </lineage>
</organism>
<proteinExistence type="predicted"/>
<feature type="transmembrane region" description="Helical" evidence="1">
    <location>
        <begin position="146"/>
        <end position="166"/>
    </location>
</feature>
<keyword evidence="1" id="KW-0472">Membrane</keyword>
<keyword evidence="3" id="KW-1185">Reference proteome</keyword>
<name>A0A1X3DFA5_9NEIS</name>
<sequence length="200" mass="21908">MAVMILASGLIHMYAGVLLFSGRDRRNPWQSKDNVIANTPDKNIFASGILCLLAGSFWMMPLYYLAKLPTFAGMVAFISFALFVLSCTVFYVAAGFALYAYKKDQTGGNPVQNIIKIYALVYIFWAAVYSLAMMSLGLSGVLAMNAFHYLSLPLPAILIIQLGLGVKLRKTAYFTDISGTLAVMMSLLSTVNIMVSNQIQ</sequence>
<feature type="transmembrane region" description="Helical" evidence="1">
    <location>
        <begin position="113"/>
        <end position="134"/>
    </location>
</feature>
<evidence type="ECO:0000313" key="3">
    <source>
        <dbReference type="Proteomes" id="UP000193118"/>
    </source>
</evidence>
<feature type="transmembrane region" description="Helical" evidence="1">
    <location>
        <begin position="173"/>
        <end position="195"/>
    </location>
</feature>